<sequence>MFESEQTGAAVNVALNEPDEIACYPRMFFDNKEEFYLTLKISNEQAKESNFFIPYEVRDHYLKGHMGLKVRKHLTFTFGIIIELSSSQPPSDNNLILISNSTDDQALMSKQQNK</sequence>
<dbReference type="GeneID" id="9939478"/>
<gene>
    <name evidence="1" type="ORF">LOAG_02097</name>
</gene>
<name>A0A1S0U780_LOALO</name>
<accession>A0A1S0U780</accession>
<proteinExistence type="predicted"/>
<organism evidence="1">
    <name type="scientific">Loa loa</name>
    <name type="common">Eye worm</name>
    <name type="synonym">Filaria loa</name>
    <dbReference type="NCBI Taxonomy" id="7209"/>
    <lineage>
        <taxon>Eukaryota</taxon>
        <taxon>Metazoa</taxon>
        <taxon>Ecdysozoa</taxon>
        <taxon>Nematoda</taxon>
        <taxon>Chromadorea</taxon>
        <taxon>Rhabditida</taxon>
        <taxon>Spirurina</taxon>
        <taxon>Spiruromorpha</taxon>
        <taxon>Filarioidea</taxon>
        <taxon>Onchocercidae</taxon>
        <taxon>Loa</taxon>
    </lineage>
</organism>
<dbReference type="RefSeq" id="XP_003137683.1">
    <property type="nucleotide sequence ID" value="XM_003137635.1"/>
</dbReference>
<dbReference type="AlphaFoldDB" id="A0A1S0U780"/>
<protein>
    <submittedName>
        <fullName evidence="1">Uncharacterized protein</fullName>
    </submittedName>
</protein>
<evidence type="ECO:0000313" key="1">
    <source>
        <dbReference type="EMBL" id="EFO26389.1"/>
    </source>
</evidence>
<dbReference type="KEGG" id="loa:LOAG_02097"/>
<dbReference type="CTD" id="9939478"/>
<reference evidence="1" key="1">
    <citation type="submission" date="2012-04" db="EMBL/GenBank/DDBJ databases">
        <title>The Genome Sequence of Loa loa.</title>
        <authorList>
            <consortium name="The Broad Institute Genome Sequencing Platform"/>
            <consortium name="Broad Institute Genome Sequencing Center for Infectious Disease"/>
            <person name="Nutman T.B."/>
            <person name="Fink D.L."/>
            <person name="Russ C."/>
            <person name="Young S."/>
            <person name="Zeng Q."/>
            <person name="Gargeya S."/>
            <person name="Alvarado L."/>
            <person name="Berlin A."/>
            <person name="Chapman S.B."/>
            <person name="Chen Z."/>
            <person name="Freedman E."/>
            <person name="Gellesch M."/>
            <person name="Goldberg J."/>
            <person name="Griggs A."/>
            <person name="Gujja S."/>
            <person name="Heilman E.R."/>
            <person name="Heiman D."/>
            <person name="Howarth C."/>
            <person name="Mehta T."/>
            <person name="Neiman D."/>
            <person name="Pearson M."/>
            <person name="Roberts A."/>
            <person name="Saif S."/>
            <person name="Shea T."/>
            <person name="Shenoy N."/>
            <person name="Sisk P."/>
            <person name="Stolte C."/>
            <person name="Sykes S."/>
            <person name="White J."/>
            <person name="Yandava C."/>
            <person name="Haas B."/>
            <person name="Henn M.R."/>
            <person name="Nusbaum C."/>
            <person name="Birren B."/>
        </authorList>
    </citation>
    <scope>NUCLEOTIDE SEQUENCE [LARGE SCALE GENOMIC DNA]</scope>
</reference>
<dbReference type="InParanoid" id="A0A1S0U780"/>
<dbReference type="EMBL" id="JH712157">
    <property type="protein sequence ID" value="EFO26389.1"/>
    <property type="molecule type" value="Genomic_DNA"/>
</dbReference>